<evidence type="ECO:0000313" key="11">
    <source>
        <dbReference type="Proteomes" id="UP000663452"/>
    </source>
</evidence>
<evidence type="ECO:0000256" key="6">
    <source>
        <dbReference type="ARBA" id="ARBA00022989"/>
    </source>
</evidence>
<feature type="transmembrane region" description="Helical" evidence="9">
    <location>
        <begin position="70"/>
        <end position="93"/>
    </location>
</feature>
<sequence>MRELFPRKQIMGLVFSLTLTAAALTVYFFDLSFAVGSTILLITAFLQAIIQLSVFMHVGEGEDKKAVYTGLYYGAFVALVTVFGTLLTLIWGYY</sequence>
<dbReference type="Pfam" id="PF03626">
    <property type="entry name" value="COX4_pro"/>
    <property type="match status" value="1"/>
</dbReference>
<dbReference type="EMBL" id="CP070969">
    <property type="protein sequence ID" value="QSF47770.1"/>
    <property type="molecule type" value="Genomic_DNA"/>
</dbReference>
<dbReference type="PANTHER" id="PTHR36835">
    <property type="entry name" value="CYTOCHROME BO(3) UBIQUINOL OXIDASE SUBUNIT 4"/>
    <property type="match status" value="1"/>
</dbReference>
<evidence type="ECO:0000256" key="7">
    <source>
        <dbReference type="ARBA" id="ARBA00023002"/>
    </source>
</evidence>
<name>A0ABX7LMJ9_9BACL</name>
<dbReference type="InterPro" id="IPR014250">
    <property type="entry name" value="QoxD"/>
</dbReference>
<evidence type="ECO:0000256" key="4">
    <source>
        <dbReference type="ARBA" id="ARBA00022475"/>
    </source>
</evidence>
<evidence type="ECO:0000313" key="10">
    <source>
        <dbReference type="EMBL" id="QSF47770.1"/>
    </source>
</evidence>
<dbReference type="InterPro" id="IPR005171">
    <property type="entry name" value="Cyt_c_oxidase_su4_prok"/>
</dbReference>
<keyword evidence="5 9" id="KW-0812">Transmembrane</keyword>
<organism evidence="10 11">
    <name type="scientific">Paenibacillus tianjinensis</name>
    <dbReference type="NCBI Taxonomy" id="2810347"/>
    <lineage>
        <taxon>Bacteria</taxon>
        <taxon>Bacillati</taxon>
        <taxon>Bacillota</taxon>
        <taxon>Bacilli</taxon>
        <taxon>Bacillales</taxon>
        <taxon>Paenibacillaceae</taxon>
        <taxon>Paenibacillus</taxon>
    </lineage>
</organism>
<keyword evidence="11" id="KW-1185">Reference proteome</keyword>
<comment type="subcellular location">
    <subcellularLocation>
        <location evidence="2 9">Cell membrane</location>
        <topology evidence="2 9">Multi-pass membrane protein</topology>
    </subcellularLocation>
</comment>
<dbReference type="RefSeq" id="WP_054942081.1">
    <property type="nucleotide sequence ID" value="NZ_CP070969.1"/>
</dbReference>
<dbReference type="NCBIfam" id="TIGR02901">
    <property type="entry name" value="QoxD"/>
    <property type="match status" value="1"/>
</dbReference>
<comment type="catalytic activity">
    <reaction evidence="1 9">
        <text>2 a quinol + O2 = 2 a quinone + 2 H2O</text>
        <dbReference type="Rhea" id="RHEA:55376"/>
        <dbReference type="ChEBI" id="CHEBI:15377"/>
        <dbReference type="ChEBI" id="CHEBI:15379"/>
        <dbReference type="ChEBI" id="CHEBI:24646"/>
        <dbReference type="ChEBI" id="CHEBI:132124"/>
    </reaction>
</comment>
<reference evidence="10 11" key="1">
    <citation type="submission" date="2021-02" db="EMBL/GenBank/DDBJ databases">
        <title>Paenibacillus tianjinensis sp. nov.</title>
        <authorList>
            <person name="Liu H."/>
        </authorList>
    </citation>
    <scope>NUCLEOTIDE SEQUENCE [LARGE SCALE GENOMIC DNA]</scope>
    <source>
        <strain evidence="10 11">TB2019</strain>
    </source>
</reference>
<comment type="similarity">
    <text evidence="3 9">Belongs to the cytochrome c oxidase bacterial subunit 4 family.</text>
</comment>
<dbReference type="PANTHER" id="PTHR36835:SF1">
    <property type="entry name" value="CYTOCHROME BO(3) UBIQUINOL OXIDASE SUBUNIT 4"/>
    <property type="match status" value="1"/>
</dbReference>
<accession>A0ABX7LMJ9</accession>
<keyword evidence="4 9" id="KW-1003">Cell membrane</keyword>
<evidence type="ECO:0000256" key="2">
    <source>
        <dbReference type="ARBA" id="ARBA00004651"/>
    </source>
</evidence>
<keyword evidence="8 9" id="KW-0472">Membrane</keyword>
<evidence type="ECO:0000256" key="8">
    <source>
        <dbReference type="ARBA" id="ARBA00023136"/>
    </source>
</evidence>
<evidence type="ECO:0000256" key="1">
    <source>
        <dbReference type="ARBA" id="ARBA00000725"/>
    </source>
</evidence>
<feature type="transmembrane region" description="Helical" evidence="9">
    <location>
        <begin position="12"/>
        <end position="29"/>
    </location>
</feature>
<gene>
    <name evidence="10" type="primary">qoxD</name>
    <name evidence="10" type="ORF">JRJ22_13550</name>
</gene>
<keyword evidence="6 9" id="KW-1133">Transmembrane helix</keyword>
<protein>
    <recommendedName>
        <fullName evidence="9">Quinol oxidase subunit 4</fullName>
        <ecNumber evidence="9">1.10.3.-</ecNumber>
    </recommendedName>
</protein>
<evidence type="ECO:0000256" key="5">
    <source>
        <dbReference type="ARBA" id="ARBA00022692"/>
    </source>
</evidence>
<evidence type="ECO:0000256" key="9">
    <source>
        <dbReference type="RuleBase" id="RU367153"/>
    </source>
</evidence>
<dbReference type="InterPro" id="IPR050968">
    <property type="entry name" value="Cytochrome_c_oxidase_bac_sub4"/>
</dbReference>
<comment type="function">
    <text evidence="9">Catalyzes quinol oxidation with the concomitant reduction of oxygen to water.</text>
</comment>
<keyword evidence="7 9" id="KW-0560">Oxidoreductase</keyword>
<evidence type="ECO:0000256" key="3">
    <source>
        <dbReference type="ARBA" id="ARBA00008079"/>
    </source>
</evidence>
<feature type="transmembrane region" description="Helical" evidence="9">
    <location>
        <begin position="35"/>
        <end position="58"/>
    </location>
</feature>
<proteinExistence type="inferred from homology"/>
<dbReference type="EC" id="1.10.3.-" evidence="9"/>
<dbReference type="Proteomes" id="UP000663452">
    <property type="component" value="Chromosome"/>
</dbReference>